<comment type="caution">
    <text evidence="1">The sequence shown here is derived from an EMBL/GenBank/DDBJ whole genome shotgun (WGS) entry which is preliminary data.</text>
</comment>
<evidence type="ECO:0000313" key="1">
    <source>
        <dbReference type="EMBL" id="CAI9582721.1"/>
    </source>
</evidence>
<sequence length="75" mass="7999">MLGETNPVDSKPDTIRGASAYRLEGTSVTAVTPWKVPRQRLPCGSKTMNWLSTAAVPNIGCTRTELSSAGLPVVR</sequence>
<dbReference type="Proteomes" id="UP001162483">
    <property type="component" value="Unassembled WGS sequence"/>
</dbReference>
<dbReference type="EMBL" id="CATNWA010015382">
    <property type="protein sequence ID" value="CAI9582721.1"/>
    <property type="molecule type" value="Genomic_DNA"/>
</dbReference>
<proteinExistence type="predicted"/>
<keyword evidence="2" id="KW-1185">Reference proteome</keyword>
<protein>
    <submittedName>
        <fullName evidence="1">Uncharacterized protein</fullName>
    </submittedName>
</protein>
<organism evidence="1 2">
    <name type="scientific">Staurois parvus</name>
    <dbReference type="NCBI Taxonomy" id="386267"/>
    <lineage>
        <taxon>Eukaryota</taxon>
        <taxon>Metazoa</taxon>
        <taxon>Chordata</taxon>
        <taxon>Craniata</taxon>
        <taxon>Vertebrata</taxon>
        <taxon>Euteleostomi</taxon>
        <taxon>Amphibia</taxon>
        <taxon>Batrachia</taxon>
        <taxon>Anura</taxon>
        <taxon>Neobatrachia</taxon>
        <taxon>Ranoidea</taxon>
        <taxon>Ranidae</taxon>
        <taxon>Staurois</taxon>
    </lineage>
</organism>
<name>A0ABN9EGS1_9NEOB</name>
<evidence type="ECO:0000313" key="2">
    <source>
        <dbReference type="Proteomes" id="UP001162483"/>
    </source>
</evidence>
<gene>
    <name evidence="1" type="ORF">SPARVUS_LOCUS9701027</name>
</gene>
<accession>A0ABN9EGS1</accession>
<reference evidence="1" key="1">
    <citation type="submission" date="2023-05" db="EMBL/GenBank/DDBJ databases">
        <authorList>
            <person name="Stuckert A."/>
        </authorList>
    </citation>
    <scope>NUCLEOTIDE SEQUENCE</scope>
</reference>